<dbReference type="PANTHER" id="PTHR21237">
    <property type="entry name" value="GRPE PROTEIN"/>
    <property type="match status" value="1"/>
</dbReference>
<comment type="subcellular location">
    <subcellularLocation>
        <location evidence="3">Cytoplasm</location>
    </subcellularLocation>
</comment>
<evidence type="ECO:0000313" key="8">
    <source>
        <dbReference type="EMBL" id="MFD2630879.1"/>
    </source>
</evidence>
<dbReference type="InterPro" id="IPR013805">
    <property type="entry name" value="GrpE_CC"/>
</dbReference>
<name>A0ABW5Q5E8_9BACI</name>
<sequence>MENEKKDVVRENEAENNESDHIEVIDSEESILEEAGNEEEVQNPLQQEVDKLNKEKEEINGRYLRLQAEFDNFKKRTQKEKEADRKYKSQDLVNDLLPAVDNFERALQVESTEENASLVEGITMVYRQLKDALKNAGVEEIETTGKEFDPNLHHAVMQVEDEELEANTVVEELQKGYILKDRVIRPAMVKVNK</sequence>
<dbReference type="Pfam" id="PF01025">
    <property type="entry name" value="GrpE"/>
    <property type="match status" value="1"/>
</dbReference>
<dbReference type="SUPFAM" id="SSF58014">
    <property type="entry name" value="Coiled-coil domain of nucleotide exchange factor GrpE"/>
    <property type="match status" value="1"/>
</dbReference>
<feature type="compositionally biased region" description="Basic and acidic residues" evidence="7">
    <location>
        <begin position="1"/>
        <end position="24"/>
    </location>
</feature>
<comment type="function">
    <text evidence="3 4">Participates actively in the response to hyperosmotic and heat shock by preventing the aggregation of stress-denatured proteins, in association with DnaK and GrpE. It is the nucleotide exchange factor for DnaK and may function as a thermosensor. Unfolded proteins bind initially to DnaJ; upon interaction with the DnaJ-bound protein, DnaK hydrolyzes its bound ATP, resulting in the formation of a stable complex. GrpE releases ADP from DnaK; ATP binding to DnaK triggers the release of the substrate protein, thus completing the reaction cycle. Several rounds of ATP-dependent interactions between DnaJ, DnaK and GrpE are required for fully efficient folding.</text>
</comment>
<dbReference type="EMBL" id="JBHUMX010000045">
    <property type="protein sequence ID" value="MFD2630879.1"/>
    <property type="molecule type" value="Genomic_DNA"/>
</dbReference>
<comment type="subunit">
    <text evidence="3">Homodimer.</text>
</comment>
<dbReference type="InterPro" id="IPR009012">
    <property type="entry name" value="GrpE_head"/>
</dbReference>
<keyword evidence="2 3" id="KW-0143">Chaperone</keyword>
<keyword evidence="3" id="KW-0963">Cytoplasm</keyword>
<reference evidence="9" key="1">
    <citation type="journal article" date="2019" name="Int. J. Syst. Evol. Microbiol.">
        <title>The Global Catalogue of Microorganisms (GCM) 10K type strain sequencing project: providing services to taxonomists for standard genome sequencing and annotation.</title>
        <authorList>
            <consortium name="The Broad Institute Genomics Platform"/>
            <consortium name="The Broad Institute Genome Sequencing Center for Infectious Disease"/>
            <person name="Wu L."/>
            <person name="Ma J."/>
        </authorList>
    </citation>
    <scope>NUCLEOTIDE SEQUENCE [LARGE SCALE GENOMIC DNA]</scope>
    <source>
        <strain evidence="9">TISTR 1858</strain>
    </source>
</reference>
<feature type="coiled-coil region" evidence="6">
    <location>
        <begin position="49"/>
        <end position="76"/>
    </location>
</feature>
<comment type="similarity">
    <text evidence="1 3 5">Belongs to the GrpE family.</text>
</comment>
<accession>A0ABW5Q5E8</accession>
<dbReference type="PANTHER" id="PTHR21237:SF23">
    <property type="entry name" value="GRPE PROTEIN HOMOLOG, MITOCHONDRIAL"/>
    <property type="match status" value="1"/>
</dbReference>
<proteinExistence type="inferred from homology"/>
<dbReference type="NCBIfam" id="NF010738">
    <property type="entry name" value="PRK14140.1"/>
    <property type="match status" value="1"/>
</dbReference>
<dbReference type="PROSITE" id="PS01071">
    <property type="entry name" value="GRPE"/>
    <property type="match status" value="1"/>
</dbReference>
<protein>
    <recommendedName>
        <fullName evidence="3 4">Protein GrpE</fullName>
    </recommendedName>
    <alternativeName>
        <fullName evidence="3">HSP-70 cofactor</fullName>
    </alternativeName>
</protein>
<gene>
    <name evidence="3 8" type="primary">grpE</name>
    <name evidence="8" type="ORF">ACFSUN_19100</name>
</gene>
<keyword evidence="9" id="KW-1185">Reference proteome</keyword>
<feature type="region of interest" description="Disordered" evidence="7">
    <location>
        <begin position="1"/>
        <end position="25"/>
    </location>
</feature>
<evidence type="ECO:0000256" key="4">
    <source>
        <dbReference type="RuleBase" id="RU000639"/>
    </source>
</evidence>
<dbReference type="HAMAP" id="MF_01151">
    <property type="entry name" value="GrpE"/>
    <property type="match status" value="1"/>
</dbReference>
<dbReference type="PRINTS" id="PR00773">
    <property type="entry name" value="GRPEPROTEIN"/>
</dbReference>
<evidence type="ECO:0000256" key="3">
    <source>
        <dbReference type="HAMAP-Rule" id="MF_01151"/>
    </source>
</evidence>
<evidence type="ECO:0000256" key="5">
    <source>
        <dbReference type="RuleBase" id="RU004478"/>
    </source>
</evidence>
<dbReference type="CDD" id="cd00446">
    <property type="entry name" value="GrpE"/>
    <property type="match status" value="1"/>
</dbReference>
<dbReference type="SUPFAM" id="SSF51064">
    <property type="entry name" value="Head domain of nucleotide exchange factor GrpE"/>
    <property type="match status" value="1"/>
</dbReference>
<organism evidence="8 9">
    <name type="scientific">Oceanobacillus kapialis</name>
    <dbReference type="NCBI Taxonomy" id="481353"/>
    <lineage>
        <taxon>Bacteria</taxon>
        <taxon>Bacillati</taxon>
        <taxon>Bacillota</taxon>
        <taxon>Bacilli</taxon>
        <taxon>Bacillales</taxon>
        <taxon>Bacillaceae</taxon>
        <taxon>Oceanobacillus</taxon>
    </lineage>
</organism>
<evidence type="ECO:0000256" key="1">
    <source>
        <dbReference type="ARBA" id="ARBA00009054"/>
    </source>
</evidence>
<evidence type="ECO:0000256" key="7">
    <source>
        <dbReference type="SAM" id="MobiDB-lite"/>
    </source>
</evidence>
<keyword evidence="3 4" id="KW-0346">Stress response</keyword>
<evidence type="ECO:0000313" key="9">
    <source>
        <dbReference type="Proteomes" id="UP001597451"/>
    </source>
</evidence>
<dbReference type="Gene3D" id="2.30.22.10">
    <property type="entry name" value="Head domain of nucleotide exchange factor GrpE"/>
    <property type="match status" value="1"/>
</dbReference>
<dbReference type="RefSeq" id="WP_379564535.1">
    <property type="nucleotide sequence ID" value="NZ_JBHUMX010000045.1"/>
</dbReference>
<dbReference type="InterPro" id="IPR000740">
    <property type="entry name" value="GrpE"/>
</dbReference>
<dbReference type="Gene3D" id="3.90.20.20">
    <property type="match status" value="1"/>
</dbReference>
<keyword evidence="6" id="KW-0175">Coiled coil</keyword>
<comment type="caution">
    <text evidence="8">The sequence shown here is derived from an EMBL/GenBank/DDBJ whole genome shotgun (WGS) entry which is preliminary data.</text>
</comment>
<evidence type="ECO:0000256" key="2">
    <source>
        <dbReference type="ARBA" id="ARBA00023186"/>
    </source>
</evidence>
<evidence type="ECO:0000256" key="6">
    <source>
        <dbReference type="SAM" id="Coils"/>
    </source>
</evidence>
<dbReference type="Proteomes" id="UP001597451">
    <property type="component" value="Unassembled WGS sequence"/>
</dbReference>